<dbReference type="PANTHER" id="PTHR43033:SF1">
    <property type="entry name" value="TRNA(ILE)-LYSIDINE SYNTHASE-RELATED"/>
    <property type="match status" value="1"/>
</dbReference>
<protein>
    <recommendedName>
        <fullName evidence="1">tRNA(Ile)-lysidine synthetase</fullName>
        <ecNumber evidence="1">6.3.4.19</ecNumber>
    </recommendedName>
</protein>
<evidence type="ECO:0000256" key="6">
    <source>
        <dbReference type="ARBA" id="ARBA00048539"/>
    </source>
</evidence>
<sequence length="566" mass="62836">MGFFGRIHGPEFTRLFLACTPPGGWPKTIAVANSGGPDSSCLLFLLHELMQATVGAMSLPKKVVSLTVDHGLQAESALMAEQAASVASKLGVEHHTVKIPWGETPFPPLPAGDNAFESIARLARFRVLFEAMKKTGAPVLALGHHADDQVETSLIRIAKGTTEMGAGGMRKCRRWGMGLGKEGDLGWTGYEGMSRWMVRPLLSVRKEKILTTCKEAEISYVQDKTNFQPEITIRNAIRHIINNDVVDKGAFSKTLPEHIREGMENMQARAESLEGASFDLSAGSEQLRATVLSLSRRVDDIDEEVNAHLKAIRVSGPPGTFVMSHPTAAKIQNETIRARIIQRILRYVSFHPWGSLRADGNRRGSSLSRIVANVWDPQPQRQANFIAGGGVMWIPAVFKHNKLQFIDFGKQENVSASGSLVWVATRAPPLGANKLKAMNMDNPLNMDVTAALLAAVAQYKHNASTPKTVEFLYDCRFVVTFDISKIPNSILRYLEELDGRLFIITQTRWYWPRVVLKPSEGGQVVLESEMPKVEIGTIQQWRWEDRSGVVKSKWIESRWIRPLDAI</sequence>
<evidence type="ECO:0000259" key="7">
    <source>
        <dbReference type="Pfam" id="PF01171"/>
    </source>
</evidence>
<dbReference type="EMBL" id="MU154543">
    <property type="protein sequence ID" value="KAF9497464.1"/>
    <property type="molecule type" value="Genomic_DNA"/>
</dbReference>
<dbReference type="Gene3D" id="3.40.50.620">
    <property type="entry name" value="HUPs"/>
    <property type="match status" value="1"/>
</dbReference>
<dbReference type="InterPro" id="IPR011063">
    <property type="entry name" value="TilS/TtcA_N"/>
</dbReference>
<dbReference type="InterPro" id="IPR014729">
    <property type="entry name" value="Rossmann-like_a/b/a_fold"/>
</dbReference>
<feature type="domain" description="tRNA(Ile)-lysidine/2-thiocytidine synthase N-terminal" evidence="7">
    <location>
        <begin position="29"/>
        <end position="239"/>
    </location>
</feature>
<dbReference type="GO" id="GO:0005524">
    <property type="term" value="F:ATP binding"/>
    <property type="evidence" value="ECO:0007669"/>
    <property type="project" value="UniProtKB-KW"/>
</dbReference>
<keyword evidence="9" id="KW-1185">Reference proteome</keyword>
<dbReference type="OrthoDB" id="434144at2759"/>
<dbReference type="Pfam" id="PF01171">
    <property type="entry name" value="ATP_bind_3"/>
    <property type="match status" value="1"/>
</dbReference>
<keyword evidence="2" id="KW-0436">Ligase</keyword>
<comment type="catalytic activity">
    <reaction evidence="6">
        <text>cytidine(34) in tRNA(Ile2) + L-lysine + ATP = lysidine(34) in tRNA(Ile2) + AMP + diphosphate + H(+)</text>
        <dbReference type="Rhea" id="RHEA:43744"/>
        <dbReference type="Rhea" id="RHEA-COMP:10625"/>
        <dbReference type="Rhea" id="RHEA-COMP:10670"/>
        <dbReference type="ChEBI" id="CHEBI:15378"/>
        <dbReference type="ChEBI" id="CHEBI:30616"/>
        <dbReference type="ChEBI" id="CHEBI:32551"/>
        <dbReference type="ChEBI" id="CHEBI:33019"/>
        <dbReference type="ChEBI" id="CHEBI:82748"/>
        <dbReference type="ChEBI" id="CHEBI:83665"/>
        <dbReference type="ChEBI" id="CHEBI:456215"/>
        <dbReference type="EC" id="6.3.4.19"/>
    </reaction>
</comment>
<accession>A0A9P6A0P2</accession>
<evidence type="ECO:0000256" key="5">
    <source>
        <dbReference type="ARBA" id="ARBA00022840"/>
    </source>
</evidence>
<evidence type="ECO:0000256" key="4">
    <source>
        <dbReference type="ARBA" id="ARBA00022741"/>
    </source>
</evidence>
<evidence type="ECO:0000313" key="8">
    <source>
        <dbReference type="EMBL" id="KAF9497464.1"/>
    </source>
</evidence>
<proteinExistence type="inferred from homology"/>
<evidence type="ECO:0000313" key="9">
    <source>
        <dbReference type="Proteomes" id="UP000807025"/>
    </source>
</evidence>
<organism evidence="8 9">
    <name type="scientific">Pleurotus eryngii</name>
    <name type="common">Boletus of the steppes</name>
    <dbReference type="NCBI Taxonomy" id="5323"/>
    <lineage>
        <taxon>Eukaryota</taxon>
        <taxon>Fungi</taxon>
        <taxon>Dikarya</taxon>
        <taxon>Basidiomycota</taxon>
        <taxon>Agaricomycotina</taxon>
        <taxon>Agaricomycetes</taxon>
        <taxon>Agaricomycetidae</taxon>
        <taxon>Agaricales</taxon>
        <taxon>Pleurotineae</taxon>
        <taxon>Pleurotaceae</taxon>
        <taxon>Pleurotus</taxon>
    </lineage>
</organism>
<reference evidence="8" key="1">
    <citation type="submission" date="2020-11" db="EMBL/GenBank/DDBJ databases">
        <authorList>
            <consortium name="DOE Joint Genome Institute"/>
            <person name="Ahrendt S."/>
            <person name="Riley R."/>
            <person name="Andreopoulos W."/>
            <person name="Labutti K."/>
            <person name="Pangilinan J."/>
            <person name="Ruiz-Duenas F.J."/>
            <person name="Barrasa J.M."/>
            <person name="Sanchez-Garcia M."/>
            <person name="Camarero S."/>
            <person name="Miyauchi S."/>
            <person name="Serrano A."/>
            <person name="Linde D."/>
            <person name="Babiker R."/>
            <person name="Drula E."/>
            <person name="Ayuso-Fernandez I."/>
            <person name="Pacheco R."/>
            <person name="Padilla G."/>
            <person name="Ferreira P."/>
            <person name="Barriuso J."/>
            <person name="Kellner H."/>
            <person name="Castanera R."/>
            <person name="Alfaro M."/>
            <person name="Ramirez L."/>
            <person name="Pisabarro A.G."/>
            <person name="Kuo A."/>
            <person name="Tritt A."/>
            <person name="Lipzen A."/>
            <person name="He G."/>
            <person name="Yan M."/>
            <person name="Ng V."/>
            <person name="Cullen D."/>
            <person name="Martin F."/>
            <person name="Rosso M.-N."/>
            <person name="Henrissat B."/>
            <person name="Hibbett D."/>
            <person name="Martinez A.T."/>
            <person name="Grigoriev I.V."/>
        </authorList>
    </citation>
    <scope>NUCLEOTIDE SEQUENCE</scope>
    <source>
        <strain evidence="8">ATCC 90797</strain>
    </source>
</reference>
<dbReference type="GO" id="GO:0032267">
    <property type="term" value="F:tRNA(Ile)-lysidine synthase activity"/>
    <property type="evidence" value="ECO:0007669"/>
    <property type="project" value="UniProtKB-EC"/>
</dbReference>
<dbReference type="EC" id="6.3.4.19" evidence="1"/>
<keyword evidence="3" id="KW-0819">tRNA processing</keyword>
<dbReference type="CDD" id="cd01992">
    <property type="entry name" value="TilS_N"/>
    <property type="match status" value="1"/>
</dbReference>
<name>A0A9P6A0P2_PLEER</name>
<dbReference type="NCBIfam" id="TIGR02432">
    <property type="entry name" value="lysidine_TilS_N"/>
    <property type="match status" value="1"/>
</dbReference>
<keyword evidence="5" id="KW-0067">ATP-binding</keyword>
<comment type="caution">
    <text evidence="8">The sequence shown here is derived from an EMBL/GenBank/DDBJ whole genome shotgun (WGS) entry which is preliminary data.</text>
</comment>
<dbReference type="Proteomes" id="UP000807025">
    <property type="component" value="Unassembled WGS sequence"/>
</dbReference>
<dbReference type="SUPFAM" id="SSF52402">
    <property type="entry name" value="Adenine nucleotide alpha hydrolases-like"/>
    <property type="match status" value="1"/>
</dbReference>
<dbReference type="InterPro" id="IPR012795">
    <property type="entry name" value="tRNA_Ile_lys_synt_N"/>
</dbReference>
<evidence type="ECO:0000256" key="2">
    <source>
        <dbReference type="ARBA" id="ARBA00022598"/>
    </source>
</evidence>
<dbReference type="AlphaFoldDB" id="A0A9P6A0P2"/>
<evidence type="ECO:0000256" key="3">
    <source>
        <dbReference type="ARBA" id="ARBA00022694"/>
    </source>
</evidence>
<gene>
    <name evidence="8" type="ORF">BDN71DRAFT_1413942</name>
</gene>
<dbReference type="PANTHER" id="PTHR43033">
    <property type="entry name" value="TRNA(ILE)-LYSIDINE SYNTHASE-RELATED"/>
    <property type="match status" value="1"/>
</dbReference>
<dbReference type="HAMAP" id="MF_01161">
    <property type="entry name" value="tRNA_Ile_lys_synt"/>
    <property type="match status" value="1"/>
</dbReference>
<keyword evidence="4" id="KW-0547">Nucleotide-binding</keyword>
<dbReference type="InterPro" id="IPR012094">
    <property type="entry name" value="tRNA_Ile_lys_synt"/>
</dbReference>
<dbReference type="GO" id="GO:0008033">
    <property type="term" value="P:tRNA processing"/>
    <property type="evidence" value="ECO:0007669"/>
    <property type="project" value="UniProtKB-KW"/>
</dbReference>
<evidence type="ECO:0000256" key="1">
    <source>
        <dbReference type="ARBA" id="ARBA00013267"/>
    </source>
</evidence>